<dbReference type="GO" id="GO:0008233">
    <property type="term" value="F:peptidase activity"/>
    <property type="evidence" value="ECO:0007669"/>
    <property type="project" value="UniProtKB-KW"/>
</dbReference>
<protein>
    <recommendedName>
        <fullName evidence="8">Abasic site processing protein</fullName>
        <ecNumber evidence="8">3.4.-.-</ecNumber>
    </recommendedName>
</protein>
<comment type="similarity">
    <text evidence="1 8">Belongs to the SOS response-associated peptidase family.</text>
</comment>
<dbReference type="RefSeq" id="WP_099520169.1">
    <property type="nucleotide sequence ID" value="NZ_CP016808.1"/>
</dbReference>
<dbReference type="Gene3D" id="3.90.1680.10">
    <property type="entry name" value="SOS response associated peptidase-like"/>
    <property type="match status" value="1"/>
</dbReference>
<evidence type="ECO:0000256" key="2">
    <source>
        <dbReference type="ARBA" id="ARBA00022670"/>
    </source>
</evidence>
<keyword evidence="6" id="KW-0238">DNA-binding</keyword>
<gene>
    <name evidence="9" type="ORF">BBD42_23545</name>
</gene>
<evidence type="ECO:0000256" key="7">
    <source>
        <dbReference type="ARBA" id="ARBA00023239"/>
    </source>
</evidence>
<dbReference type="AlphaFoldDB" id="A0A1B2DN37"/>
<dbReference type="EMBL" id="CP016808">
    <property type="protein sequence ID" value="ANY69124.1"/>
    <property type="molecule type" value="Genomic_DNA"/>
</dbReference>
<accession>A0A1B2DN37</accession>
<evidence type="ECO:0000313" key="9">
    <source>
        <dbReference type="EMBL" id="ANY69124.1"/>
    </source>
</evidence>
<dbReference type="InterPro" id="IPR036590">
    <property type="entry name" value="SRAP-like"/>
</dbReference>
<evidence type="ECO:0000256" key="5">
    <source>
        <dbReference type="ARBA" id="ARBA00023124"/>
    </source>
</evidence>
<dbReference type="GO" id="GO:0006508">
    <property type="term" value="P:proteolysis"/>
    <property type="evidence" value="ECO:0007669"/>
    <property type="project" value="UniProtKB-KW"/>
</dbReference>
<evidence type="ECO:0000256" key="3">
    <source>
        <dbReference type="ARBA" id="ARBA00022763"/>
    </source>
</evidence>
<dbReference type="GO" id="GO:0106300">
    <property type="term" value="P:protein-DNA covalent cross-linking repair"/>
    <property type="evidence" value="ECO:0007669"/>
    <property type="project" value="InterPro"/>
</dbReference>
<dbReference type="GO" id="GO:0003697">
    <property type="term" value="F:single-stranded DNA binding"/>
    <property type="evidence" value="ECO:0007669"/>
    <property type="project" value="InterPro"/>
</dbReference>
<dbReference type="PANTHER" id="PTHR13604">
    <property type="entry name" value="DC12-RELATED"/>
    <property type="match status" value="1"/>
</dbReference>
<keyword evidence="3" id="KW-0227">DNA damage</keyword>
<dbReference type="InterPro" id="IPR003738">
    <property type="entry name" value="SRAP"/>
</dbReference>
<keyword evidence="2 8" id="KW-0645">Protease</keyword>
<name>A0A1B2DN37_9BACL</name>
<keyword evidence="5" id="KW-0190">Covalent protein-DNA linkage</keyword>
<dbReference type="SUPFAM" id="SSF143081">
    <property type="entry name" value="BB1717-like"/>
    <property type="match status" value="1"/>
</dbReference>
<keyword evidence="4 8" id="KW-0378">Hydrolase</keyword>
<evidence type="ECO:0000256" key="1">
    <source>
        <dbReference type="ARBA" id="ARBA00008136"/>
    </source>
</evidence>
<dbReference type="GO" id="GO:0016829">
    <property type="term" value="F:lyase activity"/>
    <property type="evidence" value="ECO:0007669"/>
    <property type="project" value="UniProtKB-KW"/>
</dbReference>
<proteinExistence type="inferred from homology"/>
<dbReference type="EC" id="3.4.-.-" evidence="8"/>
<dbReference type="Pfam" id="PF02586">
    <property type="entry name" value="SRAP"/>
    <property type="match status" value="1"/>
</dbReference>
<evidence type="ECO:0000256" key="6">
    <source>
        <dbReference type="ARBA" id="ARBA00023125"/>
    </source>
</evidence>
<evidence type="ECO:0000256" key="8">
    <source>
        <dbReference type="RuleBase" id="RU364100"/>
    </source>
</evidence>
<sequence>MCGRFTITSNLEEVVEVFDVGKTNYEYMKRYNVAPTQTVPGIFYKDGQRIMEGFKWGLIPFWSKDTKIAYKTINARAEGIERKPAFRHLLKRNRLLIPSDGFYEWRQEEDGKQPFRFQLESKAVFAFAGLYDTWRNADGEEVQSCTIITTTPNQLVSKVHNRMPVILTGEAAADWIDQDIVATEDVLSFLKPYPAELMMKYPVSRDVGNVKNAHESLIDEIPLNSQ</sequence>
<dbReference type="PANTHER" id="PTHR13604:SF0">
    <property type="entry name" value="ABASIC SITE PROCESSING PROTEIN HMCES"/>
    <property type="match status" value="1"/>
</dbReference>
<organism evidence="9">
    <name type="scientific">Paenibacillus sp. BIHB 4019</name>
    <dbReference type="NCBI Taxonomy" id="1870819"/>
    <lineage>
        <taxon>Bacteria</taxon>
        <taxon>Bacillati</taxon>
        <taxon>Bacillota</taxon>
        <taxon>Bacilli</taxon>
        <taxon>Bacillales</taxon>
        <taxon>Paenibacillaceae</taxon>
        <taxon>Paenibacillus</taxon>
    </lineage>
</organism>
<keyword evidence="7" id="KW-0456">Lyase</keyword>
<evidence type="ECO:0000256" key="4">
    <source>
        <dbReference type="ARBA" id="ARBA00022801"/>
    </source>
</evidence>
<reference evidence="9" key="1">
    <citation type="submission" date="2016-08" db="EMBL/GenBank/DDBJ databases">
        <title>Complete Genome Seqeunce of Paenibacillus sp. BIHB 4019 from tea rhizoplane.</title>
        <authorList>
            <person name="Thakur R."/>
            <person name="Swarnkar M.K."/>
            <person name="Gulati A."/>
        </authorList>
    </citation>
    <scope>NUCLEOTIDE SEQUENCE [LARGE SCALE GENOMIC DNA]</scope>
    <source>
        <strain evidence="9">BIHB4019</strain>
    </source>
</reference>